<dbReference type="Pfam" id="PF00990">
    <property type="entry name" value="GGDEF"/>
    <property type="match status" value="1"/>
</dbReference>
<evidence type="ECO:0000256" key="1">
    <source>
        <dbReference type="SAM" id="Coils"/>
    </source>
</evidence>
<feature type="coiled-coil region" evidence="1">
    <location>
        <begin position="212"/>
        <end position="239"/>
    </location>
</feature>
<feature type="domain" description="GGDEF" evidence="4">
    <location>
        <begin position="274"/>
        <end position="408"/>
    </location>
</feature>
<dbReference type="InterPro" id="IPR043128">
    <property type="entry name" value="Rev_trsase/Diguanyl_cyclase"/>
</dbReference>
<accession>A0A4S4ASD3</accession>
<proteinExistence type="predicted"/>
<dbReference type="PANTHER" id="PTHR46663:SF2">
    <property type="entry name" value="GGDEF DOMAIN-CONTAINING PROTEIN"/>
    <property type="match status" value="1"/>
</dbReference>
<keyword evidence="2" id="KW-0472">Membrane</keyword>
<dbReference type="SMART" id="SM00304">
    <property type="entry name" value="HAMP"/>
    <property type="match status" value="1"/>
</dbReference>
<dbReference type="InterPro" id="IPR000160">
    <property type="entry name" value="GGDEF_dom"/>
</dbReference>
<dbReference type="GO" id="GO:0003824">
    <property type="term" value="F:catalytic activity"/>
    <property type="evidence" value="ECO:0007669"/>
    <property type="project" value="UniProtKB-ARBA"/>
</dbReference>
<feature type="domain" description="HAMP" evidence="3">
    <location>
        <begin position="178"/>
        <end position="231"/>
    </location>
</feature>
<feature type="transmembrane region" description="Helical" evidence="2">
    <location>
        <begin position="147"/>
        <end position="170"/>
    </location>
</feature>
<evidence type="ECO:0000313" key="6">
    <source>
        <dbReference type="Proteomes" id="UP000308430"/>
    </source>
</evidence>
<evidence type="ECO:0000313" key="5">
    <source>
        <dbReference type="EMBL" id="THF62314.1"/>
    </source>
</evidence>
<keyword evidence="1" id="KW-0175">Coiled coil</keyword>
<dbReference type="Proteomes" id="UP000308430">
    <property type="component" value="Unassembled WGS sequence"/>
</dbReference>
<dbReference type="SMART" id="SM00267">
    <property type="entry name" value="GGDEF"/>
    <property type="match status" value="1"/>
</dbReference>
<reference evidence="5 6" key="1">
    <citation type="submission" date="2019-04" db="EMBL/GenBank/DDBJ databases">
        <title>Azoarcus nasutitermitis sp. nov. isolated from termite nest.</title>
        <authorList>
            <person name="Lin S.-Y."/>
            <person name="Hameed A."/>
            <person name="Hsu Y.-H."/>
            <person name="Young C.-C."/>
        </authorList>
    </citation>
    <scope>NUCLEOTIDE SEQUENCE [LARGE SCALE GENOMIC DNA]</scope>
    <source>
        <strain evidence="5 6">CC-YHH838</strain>
    </source>
</reference>
<dbReference type="EMBL" id="SSOC01000007">
    <property type="protein sequence ID" value="THF62314.1"/>
    <property type="molecule type" value="Genomic_DNA"/>
</dbReference>
<evidence type="ECO:0000259" key="4">
    <source>
        <dbReference type="PROSITE" id="PS50887"/>
    </source>
</evidence>
<dbReference type="FunFam" id="3.30.70.270:FF:000001">
    <property type="entry name" value="Diguanylate cyclase domain protein"/>
    <property type="match status" value="1"/>
</dbReference>
<dbReference type="NCBIfam" id="TIGR00254">
    <property type="entry name" value="GGDEF"/>
    <property type="match status" value="1"/>
</dbReference>
<dbReference type="PROSITE" id="PS50887">
    <property type="entry name" value="GGDEF"/>
    <property type="match status" value="1"/>
</dbReference>
<keyword evidence="2" id="KW-1133">Transmembrane helix</keyword>
<dbReference type="InterPro" id="IPR052163">
    <property type="entry name" value="DGC-Regulatory_Protein"/>
</dbReference>
<keyword evidence="6" id="KW-1185">Reference proteome</keyword>
<dbReference type="SUPFAM" id="SSF55073">
    <property type="entry name" value="Nucleotide cyclase"/>
    <property type="match status" value="1"/>
</dbReference>
<dbReference type="PROSITE" id="PS50885">
    <property type="entry name" value="HAMP"/>
    <property type="match status" value="1"/>
</dbReference>
<dbReference type="AlphaFoldDB" id="A0A4S4ASD3"/>
<dbReference type="InterPro" id="IPR033417">
    <property type="entry name" value="CHASE8"/>
</dbReference>
<protein>
    <submittedName>
        <fullName evidence="5">Diguanylate cyclase</fullName>
    </submittedName>
</protein>
<dbReference type="InterPro" id="IPR029787">
    <property type="entry name" value="Nucleotide_cyclase"/>
</dbReference>
<organism evidence="5 6">
    <name type="scientific">Pseudothauera nasutitermitis</name>
    <dbReference type="NCBI Taxonomy" id="2565930"/>
    <lineage>
        <taxon>Bacteria</taxon>
        <taxon>Pseudomonadati</taxon>
        <taxon>Pseudomonadota</taxon>
        <taxon>Betaproteobacteria</taxon>
        <taxon>Rhodocyclales</taxon>
        <taxon>Zoogloeaceae</taxon>
        <taxon>Pseudothauera</taxon>
    </lineage>
</organism>
<name>A0A4S4ASD3_9RHOO</name>
<dbReference type="Pfam" id="PF00672">
    <property type="entry name" value="HAMP"/>
    <property type="match status" value="1"/>
</dbReference>
<evidence type="ECO:0000256" key="2">
    <source>
        <dbReference type="SAM" id="Phobius"/>
    </source>
</evidence>
<feature type="transmembrane region" description="Helical" evidence="2">
    <location>
        <begin position="21"/>
        <end position="45"/>
    </location>
</feature>
<dbReference type="Pfam" id="PF17152">
    <property type="entry name" value="CHASE8"/>
    <property type="match status" value="1"/>
</dbReference>
<keyword evidence="2" id="KW-0812">Transmembrane</keyword>
<dbReference type="GO" id="GO:0007165">
    <property type="term" value="P:signal transduction"/>
    <property type="evidence" value="ECO:0007669"/>
    <property type="project" value="InterPro"/>
</dbReference>
<gene>
    <name evidence="5" type="ORF">E6C76_18500</name>
</gene>
<dbReference type="GO" id="GO:0016020">
    <property type="term" value="C:membrane"/>
    <property type="evidence" value="ECO:0007669"/>
    <property type="project" value="InterPro"/>
</dbReference>
<dbReference type="RefSeq" id="WP_136349736.1">
    <property type="nucleotide sequence ID" value="NZ_SSOC01000007.1"/>
</dbReference>
<dbReference type="PANTHER" id="PTHR46663">
    <property type="entry name" value="DIGUANYLATE CYCLASE DGCT-RELATED"/>
    <property type="match status" value="1"/>
</dbReference>
<evidence type="ECO:0000259" key="3">
    <source>
        <dbReference type="PROSITE" id="PS50885"/>
    </source>
</evidence>
<dbReference type="InterPro" id="IPR003660">
    <property type="entry name" value="HAMP_dom"/>
</dbReference>
<comment type="caution">
    <text evidence="5">The sequence shown here is derived from an EMBL/GenBank/DDBJ whole genome shotgun (WGS) entry which is preliminary data.</text>
</comment>
<dbReference type="OrthoDB" id="9812260at2"/>
<dbReference type="Gene3D" id="6.10.340.10">
    <property type="match status" value="1"/>
</dbReference>
<sequence length="418" mass="45293">MTRPRTPTGLANLLQRAHLRVTLLAIALVGVSLLVVALFSLRAYVSDNLQLAARMAAYNVEAPMVFGDRDAAREALAVLGHSQPIAAIHARDTRNAHFVSWEAPTSALRALEQAFARFALGGPSTAPVQFHGQPLGTVEVHGSGRDLLSFIGIGLLCVLLCVALSGLAALRMSRRASRRIAAPLQELARTISAARQARQFHVRVGGAGITELQQLGDDFNALLAELERWQAQLRQESESLEYLARHDPLTGLANRRRFQQELEERLLAASLENGRLAVLFIDGDDFKTINDELGHEAGDEVLRVTAHRLRAQVRDNDLIARLGGDEFAVVLGPFTDGEQASRVAGDILCAMRNPIALPGGRLVNTTLSIGIALYPRHGEDAASLVRAADTAMYRVKQGGRNDFRVAEPIRPTLGDSVS</sequence>
<dbReference type="CDD" id="cd01949">
    <property type="entry name" value="GGDEF"/>
    <property type="match status" value="1"/>
</dbReference>
<dbReference type="Gene3D" id="3.30.70.270">
    <property type="match status" value="1"/>
</dbReference>